<accession>A0A9D7SUV0</accession>
<dbReference type="NCBIfam" id="NF033711">
    <property type="entry name" value="T9SS_PorQ"/>
    <property type="match status" value="1"/>
</dbReference>
<gene>
    <name evidence="1" type="primary">porQ</name>
    <name evidence="1" type="ORF">IPP15_15195</name>
</gene>
<sequence>MMNQERYTKRCFAIVENVLQPGKRNNFLALLFLCWSAIAWSQRGGEHIFEFVNLTTSARSTALGGSQIAVISNDYSLVGGNPAMLNESMSGTLIFQDNFHFAGINNGYAGYAKYFPGLKSTLHGGVQYLSYGTFTAADEMGNVEGEFNAKDIALNVGISKQLNERMTAGFLIRYVQSSLETYSSNGLVMDAGITYKSEDGYNYYAVVLRGTGVQFSKYYPDDAKGRMPVDFQIGYSKRLQYVPFRLSILAHDLNRWDLRYDSPLDEQNGLDLGGEAPKPPSKFGQSVDNTFRHLTFGGEFLIGKKESLMLRFGYNHQRRKELSVVNLRSLSGFSAGVGINLKAFILDYGFAVYHQAGSSKHLGLRIDLDQLKRKKIID</sequence>
<comment type="caution">
    <text evidence="1">The sequence shown here is derived from an EMBL/GenBank/DDBJ whole genome shotgun (WGS) entry which is preliminary data.</text>
</comment>
<name>A0A9D7SUV0_9BACT</name>
<evidence type="ECO:0000313" key="2">
    <source>
        <dbReference type="Proteomes" id="UP000808337"/>
    </source>
</evidence>
<dbReference type="EMBL" id="JADKGY010000022">
    <property type="protein sequence ID" value="MBK9983700.1"/>
    <property type="molecule type" value="Genomic_DNA"/>
</dbReference>
<protein>
    <submittedName>
        <fullName evidence="1">Type IX secretion system protein PorQ</fullName>
    </submittedName>
</protein>
<dbReference type="NCBIfam" id="NF033709">
    <property type="entry name" value="PorV_fam"/>
    <property type="match status" value="1"/>
</dbReference>
<proteinExistence type="predicted"/>
<dbReference type="AlphaFoldDB" id="A0A9D7SUV0"/>
<organism evidence="1 2">
    <name type="scientific">Candidatus Opimibacter skivensis</name>
    <dbReference type="NCBI Taxonomy" id="2982028"/>
    <lineage>
        <taxon>Bacteria</taxon>
        <taxon>Pseudomonadati</taxon>
        <taxon>Bacteroidota</taxon>
        <taxon>Saprospiria</taxon>
        <taxon>Saprospirales</taxon>
        <taxon>Saprospiraceae</taxon>
        <taxon>Candidatus Opimibacter</taxon>
    </lineage>
</organism>
<reference evidence="1 2" key="1">
    <citation type="submission" date="2020-10" db="EMBL/GenBank/DDBJ databases">
        <title>Connecting structure to function with the recovery of over 1000 high-quality activated sludge metagenome-assembled genomes encoding full-length rRNA genes using long-read sequencing.</title>
        <authorList>
            <person name="Singleton C.M."/>
            <person name="Petriglieri F."/>
            <person name="Kristensen J.M."/>
            <person name="Kirkegaard R.H."/>
            <person name="Michaelsen T.Y."/>
            <person name="Andersen M.H."/>
            <person name="Karst S.M."/>
            <person name="Dueholm M.S."/>
            <person name="Nielsen P.H."/>
            <person name="Albertsen M."/>
        </authorList>
    </citation>
    <scope>NUCLEOTIDE SEQUENCE [LARGE SCALE GENOMIC DNA]</scope>
    <source>
        <strain evidence="1">Ribe_18-Q3-R11-54_MAXAC.273</strain>
    </source>
</reference>
<evidence type="ECO:0000313" key="1">
    <source>
        <dbReference type="EMBL" id="MBK9983700.1"/>
    </source>
</evidence>
<dbReference type="Proteomes" id="UP000808337">
    <property type="component" value="Unassembled WGS sequence"/>
</dbReference>